<keyword evidence="3" id="KW-0805">Transcription regulation</keyword>
<dbReference type="Gene3D" id="3.40.640.10">
    <property type="entry name" value="Type I PLP-dependent aspartate aminotransferase-like (Major domain)"/>
    <property type="match status" value="1"/>
</dbReference>
<gene>
    <name evidence="7" type="ORF">GGR48_001270</name>
</gene>
<evidence type="ECO:0000256" key="4">
    <source>
        <dbReference type="ARBA" id="ARBA00023125"/>
    </source>
</evidence>
<dbReference type="SUPFAM" id="SSF46785">
    <property type="entry name" value="Winged helix' DNA-binding domain"/>
    <property type="match status" value="1"/>
</dbReference>
<dbReference type="Proteomes" id="UP000538670">
    <property type="component" value="Unassembled WGS sequence"/>
</dbReference>
<dbReference type="PROSITE" id="PS50949">
    <property type="entry name" value="HTH_GNTR"/>
    <property type="match status" value="1"/>
</dbReference>
<dbReference type="CDD" id="cd07377">
    <property type="entry name" value="WHTH_GntR"/>
    <property type="match status" value="1"/>
</dbReference>
<evidence type="ECO:0000259" key="6">
    <source>
        <dbReference type="PROSITE" id="PS50949"/>
    </source>
</evidence>
<evidence type="ECO:0000313" key="7">
    <source>
        <dbReference type="EMBL" id="MBB3878851.1"/>
    </source>
</evidence>
<comment type="similarity">
    <text evidence="1">In the C-terminal section; belongs to the class-I pyridoxal-phosphate-dependent aminotransferase family.</text>
</comment>
<evidence type="ECO:0000256" key="5">
    <source>
        <dbReference type="ARBA" id="ARBA00023163"/>
    </source>
</evidence>
<dbReference type="EMBL" id="JACIDH010000003">
    <property type="protein sequence ID" value="MBB3878851.1"/>
    <property type="molecule type" value="Genomic_DNA"/>
</dbReference>
<dbReference type="InterPro" id="IPR036388">
    <property type="entry name" value="WH-like_DNA-bd_sf"/>
</dbReference>
<dbReference type="RefSeq" id="WP_183951035.1">
    <property type="nucleotide sequence ID" value="NZ_JACIDH010000003.1"/>
</dbReference>
<dbReference type="GO" id="GO:0003700">
    <property type="term" value="F:DNA-binding transcription factor activity"/>
    <property type="evidence" value="ECO:0007669"/>
    <property type="project" value="InterPro"/>
</dbReference>
<evidence type="ECO:0000256" key="3">
    <source>
        <dbReference type="ARBA" id="ARBA00023015"/>
    </source>
</evidence>
<dbReference type="SMART" id="SM00345">
    <property type="entry name" value="HTH_GNTR"/>
    <property type="match status" value="1"/>
</dbReference>
<comment type="caution">
    <text evidence="7">The sequence shown here is derived from an EMBL/GenBank/DDBJ whole genome shotgun (WGS) entry which is preliminary data.</text>
</comment>
<keyword evidence="2" id="KW-0663">Pyridoxal phosphate</keyword>
<feature type="domain" description="HTH gntR-type" evidence="6">
    <location>
        <begin position="13"/>
        <end position="81"/>
    </location>
</feature>
<dbReference type="Gene3D" id="1.10.10.10">
    <property type="entry name" value="Winged helix-like DNA-binding domain superfamily/Winged helix DNA-binding domain"/>
    <property type="match status" value="1"/>
</dbReference>
<dbReference type="GO" id="GO:0003677">
    <property type="term" value="F:DNA binding"/>
    <property type="evidence" value="ECO:0007669"/>
    <property type="project" value="UniProtKB-KW"/>
</dbReference>
<dbReference type="InterPro" id="IPR015422">
    <property type="entry name" value="PyrdxlP-dep_Trfase_small"/>
</dbReference>
<dbReference type="PANTHER" id="PTHR46577:SF1">
    <property type="entry name" value="HTH-TYPE TRANSCRIPTIONAL REGULATORY PROTEIN GABR"/>
    <property type="match status" value="1"/>
</dbReference>
<dbReference type="Pfam" id="PF00392">
    <property type="entry name" value="GntR"/>
    <property type="match status" value="1"/>
</dbReference>
<dbReference type="InterPro" id="IPR004839">
    <property type="entry name" value="Aminotransferase_I/II_large"/>
</dbReference>
<dbReference type="InterPro" id="IPR036390">
    <property type="entry name" value="WH_DNA-bd_sf"/>
</dbReference>
<dbReference type="Pfam" id="PF00155">
    <property type="entry name" value="Aminotran_1_2"/>
    <property type="match status" value="1"/>
</dbReference>
<accession>A0A7W6F2G4</accession>
<dbReference type="SUPFAM" id="SSF53383">
    <property type="entry name" value="PLP-dependent transferases"/>
    <property type="match status" value="1"/>
</dbReference>
<dbReference type="Gene3D" id="3.90.1150.10">
    <property type="entry name" value="Aspartate Aminotransferase, domain 1"/>
    <property type="match status" value="1"/>
</dbReference>
<evidence type="ECO:0000313" key="8">
    <source>
        <dbReference type="Proteomes" id="UP000538670"/>
    </source>
</evidence>
<dbReference type="InterPro" id="IPR000524">
    <property type="entry name" value="Tscrpt_reg_HTH_GntR"/>
</dbReference>
<dbReference type="CDD" id="cd00609">
    <property type="entry name" value="AAT_like"/>
    <property type="match status" value="1"/>
</dbReference>
<dbReference type="InterPro" id="IPR015421">
    <property type="entry name" value="PyrdxlP-dep_Trfase_major"/>
</dbReference>
<keyword evidence="8" id="KW-1185">Reference proteome</keyword>
<dbReference type="GO" id="GO:0030170">
    <property type="term" value="F:pyridoxal phosphate binding"/>
    <property type="evidence" value="ECO:0007669"/>
    <property type="project" value="InterPro"/>
</dbReference>
<sequence>MQSWKPDLTTLTGPKYLAIARALARDVDAGTLVPGDRLPPQRALAEALGVDLTTVTRAYGEAQRQGLIEGDGRRGSFVRERRDTAQARAPIVERIDPGMNAPPDIPGMSLAGAFRDTAARLLANGDGMGLLQYQPAGGQPSVREAGAALLRARGVEASEDMVLVSAGGQQALHAIFSAELKAGDRLAVAPFAYPGLLALARRYGVILCPVRMDGEGIDPDALDALCTSALVQAVYLVPTNDNPTTATMSPGRRTAIAEVARRHGLMVIEDDAYGQLPERPITPIAALAPERTWHIASVSKILSPGLRVAWLRAPDIGRAWRLAADLHETAIMAPPLNAAVVADWANGDMLHRLIGEVRAEARGRGALVRQCLAEGRYHRHPDGYHLWIPLPPDADAALIAQALRSQGMSAIPGDAFAVDRSTVGPALRVSIGGLVPRDRLERGLRLLGALIVPDATRKMSLV</sequence>
<dbReference type="InterPro" id="IPR051446">
    <property type="entry name" value="HTH_trans_reg/aminotransferase"/>
</dbReference>
<name>A0A7W6F2G4_9SPHN</name>
<keyword evidence="5" id="KW-0804">Transcription</keyword>
<keyword evidence="4 7" id="KW-0238">DNA-binding</keyword>
<reference evidence="7 8" key="1">
    <citation type="submission" date="2020-08" db="EMBL/GenBank/DDBJ databases">
        <title>Genomic Encyclopedia of Type Strains, Phase IV (KMG-IV): sequencing the most valuable type-strain genomes for metagenomic binning, comparative biology and taxonomic classification.</title>
        <authorList>
            <person name="Goeker M."/>
        </authorList>
    </citation>
    <scope>NUCLEOTIDE SEQUENCE [LARGE SCALE GENOMIC DNA]</scope>
    <source>
        <strain evidence="7 8">DSM 19512</strain>
    </source>
</reference>
<proteinExistence type="inferred from homology"/>
<protein>
    <submittedName>
        <fullName evidence="7">DNA-binding transcriptional MocR family regulator</fullName>
    </submittedName>
</protein>
<dbReference type="PANTHER" id="PTHR46577">
    <property type="entry name" value="HTH-TYPE TRANSCRIPTIONAL REGULATORY PROTEIN GABR"/>
    <property type="match status" value="1"/>
</dbReference>
<dbReference type="AlphaFoldDB" id="A0A7W6F2G4"/>
<evidence type="ECO:0000256" key="1">
    <source>
        <dbReference type="ARBA" id="ARBA00005384"/>
    </source>
</evidence>
<dbReference type="InterPro" id="IPR015424">
    <property type="entry name" value="PyrdxlP-dep_Trfase"/>
</dbReference>
<organism evidence="7 8">
    <name type="scientific">Sphingomonas pseudosanguinis</name>
    <dbReference type="NCBI Taxonomy" id="413712"/>
    <lineage>
        <taxon>Bacteria</taxon>
        <taxon>Pseudomonadati</taxon>
        <taxon>Pseudomonadota</taxon>
        <taxon>Alphaproteobacteria</taxon>
        <taxon>Sphingomonadales</taxon>
        <taxon>Sphingomonadaceae</taxon>
        <taxon>Sphingomonas</taxon>
    </lineage>
</organism>
<evidence type="ECO:0000256" key="2">
    <source>
        <dbReference type="ARBA" id="ARBA00022898"/>
    </source>
</evidence>